<reference evidence="3" key="2">
    <citation type="submission" date="2019-11" db="EMBL/GenBank/DDBJ databases">
        <title>Improved Assembly of Tolypothrix boutellei genome.</title>
        <authorList>
            <person name="Sarangi A.N."/>
            <person name="Mukherjee M."/>
            <person name="Ghosh S."/>
            <person name="Singh D."/>
            <person name="Das A."/>
            <person name="Kant S."/>
            <person name="Prusty A."/>
            <person name="Tripathy S."/>
        </authorList>
    </citation>
    <scope>NUCLEOTIDE SEQUENCE</scope>
    <source>
        <strain evidence="3">VB521301</strain>
    </source>
</reference>
<gene>
    <name evidence="4" type="ORF">DA73_0235965</name>
    <name evidence="3" type="ORF">DA73_0400034175</name>
</gene>
<comment type="similarity">
    <text evidence="1">Belongs to the CpcE/RpcE/PecE family.</text>
</comment>
<sequence length="179" mass="20192">MSTLLAPKSGQYLNPTSSSGSSPEHYKIVKTARTATLHRLESIMWKYSTFMYLFSSTDTCDFEDRVEEIRDALIEGHAALSKEDIKILHQVIARLDLFRLQAIARLLAALLESKLYSQDAASMIKILLKHPEAEVRYSALEAISFALGEVPIAEEILAEAKNLLKNEESIFVREYLESL</sequence>
<evidence type="ECO:0000256" key="2">
    <source>
        <dbReference type="SAM" id="MobiDB-lite"/>
    </source>
</evidence>
<protein>
    <recommendedName>
        <fullName evidence="6">HEAT repeat domain-containing protein</fullName>
    </recommendedName>
</protein>
<feature type="compositionally biased region" description="Polar residues" evidence="2">
    <location>
        <begin position="11"/>
        <end position="22"/>
    </location>
</feature>
<evidence type="ECO:0000313" key="5">
    <source>
        <dbReference type="Proteomes" id="UP000029738"/>
    </source>
</evidence>
<keyword evidence="5" id="KW-1185">Reference proteome</keyword>
<comment type="caution">
    <text evidence="4">The sequence shown here is derived from an EMBL/GenBank/DDBJ whole genome shotgun (WGS) entry which is preliminary data.</text>
</comment>
<dbReference type="AlphaFoldDB" id="A0A0C1QME8"/>
<evidence type="ECO:0000313" key="4">
    <source>
        <dbReference type="EMBL" id="KIE06704.1"/>
    </source>
</evidence>
<accession>A0A0C1QME8</accession>
<organism evidence="4">
    <name type="scientific">Tolypothrix bouteillei VB521301</name>
    <dbReference type="NCBI Taxonomy" id="1479485"/>
    <lineage>
        <taxon>Bacteria</taxon>
        <taxon>Bacillati</taxon>
        <taxon>Cyanobacteriota</taxon>
        <taxon>Cyanophyceae</taxon>
        <taxon>Nostocales</taxon>
        <taxon>Tolypothrichaceae</taxon>
        <taxon>Tolypothrix</taxon>
    </lineage>
</organism>
<dbReference type="EMBL" id="JHEG02000059">
    <property type="protein sequence ID" value="KIE06704.1"/>
    <property type="molecule type" value="Genomic_DNA"/>
</dbReference>
<evidence type="ECO:0000313" key="3">
    <source>
        <dbReference type="EMBL" id="KAF3889956.1"/>
    </source>
</evidence>
<dbReference type="RefSeq" id="WP_038089281.1">
    <property type="nucleotide sequence ID" value="NZ_JHEG04000001.1"/>
</dbReference>
<feature type="region of interest" description="Disordered" evidence="2">
    <location>
        <begin position="1"/>
        <end position="25"/>
    </location>
</feature>
<reference evidence="4" key="1">
    <citation type="journal article" date="2015" name="Genome Announc.">
        <title>Draft Genome Sequence of Tolypothrix boutellei Strain VB521301.</title>
        <authorList>
            <person name="Chandrababunaidu M.M."/>
            <person name="Singh D."/>
            <person name="Sen D."/>
            <person name="Bhan S."/>
            <person name="Das S."/>
            <person name="Gupta A."/>
            <person name="Adhikary S.P."/>
            <person name="Tripathy S."/>
        </authorList>
    </citation>
    <scope>NUCLEOTIDE SEQUENCE</scope>
    <source>
        <strain evidence="4">VB521301</strain>
    </source>
</reference>
<dbReference type="SUPFAM" id="SSF48371">
    <property type="entry name" value="ARM repeat"/>
    <property type="match status" value="1"/>
</dbReference>
<proteinExistence type="inferred from homology"/>
<dbReference type="InterPro" id="IPR016024">
    <property type="entry name" value="ARM-type_fold"/>
</dbReference>
<dbReference type="EMBL" id="JHEG04000001">
    <property type="protein sequence ID" value="KAF3889956.1"/>
    <property type="molecule type" value="Genomic_DNA"/>
</dbReference>
<dbReference type="Proteomes" id="UP000029738">
    <property type="component" value="Unassembled WGS sequence"/>
</dbReference>
<name>A0A0C1QME8_9CYAN</name>
<dbReference type="STRING" id="1479485.DA73_0235965"/>
<evidence type="ECO:0008006" key="6">
    <source>
        <dbReference type="Google" id="ProtNLM"/>
    </source>
</evidence>
<evidence type="ECO:0000256" key="1">
    <source>
        <dbReference type="ARBA" id="ARBA00009299"/>
    </source>
</evidence>
<dbReference type="OrthoDB" id="518000at2"/>